<evidence type="ECO:0000256" key="15">
    <source>
        <dbReference type="PIRNR" id="PIRNR004491"/>
    </source>
</evidence>
<keyword evidence="4 15" id="KW-0285">Flavoprotein</keyword>
<evidence type="ECO:0000313" key="18">
    <source>
        <dbReference type="Proteomes" id="UP001595556"/>
    </source>
</evidence>
<dbReference type="NCBIfam" id="TIGR00083">
    <property type="entry name" value="ribF"/>
    <property type="match status" value="1"/>
</dbReference>
<evidence type="ECO:0000256" key="4">
    <source>
        <dbReference type="ARBA" id="ARBA00022630"/>
    </source>
</evidence>
<protein>
    <recommendedName>
        <fullName evidence="15">Riboflavin biosynthesis protein</fullName>
    </recommendedName>
    <domain>
        <recommendedName>
            <fullName evidence="15">Riboflavin kinase</fullName>
            <ecNumber evidence="15">2.7.1.26</ecNumber>
        </recommendedName>
        <alternativeName>
            <fullName evidence="15">Flavokinase</fullName>
        </alternativeName>
    </domain>
    <domain>
        <recommendedName>
            <fullName evidence="15">FMN adenylyltransferase</fullName>
            <ecNumber evidence="15">2.7.7.2</ecNumber>
        </recommendedName>
        <alternativeName>
            <fullName evidence="15">FAD pyrophosphorylase</fullName>
        </alternativeName>
        <alternativeName>
            <fullName evidence="15">FAD synthase</fullName>
        </alternativeName>
    </domain>
</protein>
<keyword evidence="10 15" id="KW-0274">FAD</keyword>
<dbReference type="InterPro" id="IPR014729">
    <property type="entry name" value="Rossmann-like_a/b/a_fold"/>
</dbReference>
<dbReference type="InterPro" id="IPR002606">
    <property type="entry name" value="Riboflavin_kinase_bac"/>
</dbReference>
<dbReference type="CDD" id="cd02064">
    <property type="entry name" value="FAD_synthetase_N"/>
    <property type="match status" value="1"/>
</dbReference>
<evidence type="ECO:0000256" key="1">
    <source>
        <dbReference type="ARBA" id="ARBA00002121"/>
    </source>
</evidence>
<sequence>MRILRGLPLTPSNRDTALAIGNFDGVHRGHQALIDALKAHARPRGLACAVMSFEPHPRHYFAQLARKPEAAPRRISTLRDRLDALAAHGVDTTFLLRFNRALAGMTAESFVRDLVVAACRAKFVMVGEDFRFGSKRAGDVYLLKRMGAELGFAVSTLSDVKENGARISSSLVRDALEAGCMDLAAELLGRPYALSGHVVHGAKLGRKLDFPTLNLRLPASERFGQPAARGIFVVQVHGLAPAPLPGVASLGLRPTVDESGRWLLETHLLDWQGDAYGKIVRVELLKKLRDEEKYDGLPALTAAIARDAAAARAWFASAAATAQPDGAPRISQG</sequence>
<evidence type="ECO:0000256" key="10">
    <source>
        <dbReference type="ARBA" id="ARBA00022827"/>
    </source>
</evidence>
<dbReference type="Gene3D" id="2.40.30.30">
    <property type="entry name" value="Riboflavin kinase-like"/>
    <property type="match status" value="1"/>
</dbReference>
<dbReference type="Pfam" id="PF01687">
    <property type="entry name" value="Flavokinase"/>
    <property type="match status" value="1"/>
</dbReference>
<evidence type="ECO:0000256" key="2">
    <source>
        <dbReference type="ARBA" id="ARBA00004726"/>
    </source>
</evidence>
<dbReference type="NCBIfam" id="NF004159">
    <property type="entry name" value="PRK05627.1-2"/>
    <property type="match status" value="1"/>
</dbReference>
<dbReference type="InterPro" id="IPR015864">
    <property type="entry name" value="FAD_synthase"/>
</dbReference>
<comment type="caution">
    <text evidence="17">The sequence shown here is derived from an EMBL/GenBank/DDBJ whole genome shotgun (WGS) entry which is preliminary data.</text>
</comment>
<keyword evidence="9 15" id="KW-0418">Kinase</keyword>
<dbReference type="Pfam" id="PF06574">
    <property type="entry name" value="FAD_syn"/>
    <property type="match status" value="1"/>
</dbReference>
<evidence type="ECO:0000256" key="5">
    <source>
        <dbReference type="ARBA" id="ARBA00022643"/>
    </source>
</evidence>
<evidence type="ECO:0000256" key="12">
    <source>
        <dbReference type="ARBA" id="ARBA00023268"/>
    </source>
</evidence>
<evidence type="ECO:0000256" key="11">
    <source>
        <dbReference type="ARBA" id="ARBA00022840"/>
    </source>
</evidence>
<feature type="domain" description="Riboflavin kinase" evidence="16">
    <location>
        <begin position="187"/>
        <end position="316"/>
    </location>
</feature>
<comment type="catalytic activity">
    <reaction evidence="14 15">
        <text>FMN + ATP + H(+) = FAD + diphosphate</text>
        <dbReference type="Rhea" id="RHEA:17237"/>
        <dbReference type="ChEBI" id="CHEBI:15378"/>
        <dbReference type="ChEBI" id="CHEBI:30616"/>
        <dbReference type="ChEBI" id="CHEBI:33019"/>
        <dbReference type="ChEBI" id="CHEBI:57692"/>
        <dbReference type="ChEBI" id="CHEBI:58210"/>
        <dbReference type="EC" id="2.7.7.2"/>
    </reaction>
</comment>
<keyword evidence="18" id="KW-1185">Reference proteome</keyword>
<evidence type="ECO:0000256" key="6">
    <source>
        <dbReference type="ARBA" id="ARBA00022679"/>
    </source>
</evidence>
<evidence type="ECO:0000259" key="16">
    <source>
        <dbReference type="SMART" id="SM00904"/>
    </source>
</evidence>
<dbReference type="SUPFAM" id="SSF82114">
    <property type="entry name" value="Riboflavin kinase-like"/>
    <property type="match status" value="1"/>
</dbReference>
<dbReference type="SUPFAM" id="SSF52374">
    <property type="entry name" value="Nucleotidylyl transferase"/>
    <property type="match status" value="1"/>
</dbReference>
<comment type="function">
    <text evidence="1">Catalyzes the phosphorylation of riboflavin to FMN followed by the adenylation of FMN to FAD.</text>
</comment>
<dbReference type="InterPro" id="IPR023465">
    <property type="entry name" value="Riboflavin_kinase_dom_sf"/>
</dbReference>
<evidence type="ECO:0000256" key="13">
    <source>
        <dbReference type="ARBA" id="ARBA00047880"/>
    </source>
</evidence>
<dbReference type="EC" id="2.7.1.26" evidence="15"/>
<dbReference type="NCBIfam" id="NF004160">
    <property type="entry name" value="PRK05627.1-3"/>
    <property type="match status" value="1"/>
</dbReference>
<comment type="pathway">
    <text evidence="2 15">Cofactor biosynthesis; FAD biosynthesis; FAD from FMN: step 1/1.</text>
</comment>
<dbReference type="Gene3D" id="3.40.50.620">
    <property type="entry name" value="HUPs"/>
    <property type="match status" value="1"/>
</dbReference>
<evidence type="ECO:0000313" key="17">
    <source>
        <dbReference type="EMBL" id="MFC3146103.1"/>
    </source>
</evidence>
<evidence type="ECO:0000256" key="14">
    <source>
        <dbReference type="ARBA" id="ARBA00049494"/>
    </source>
</evidence>
<comment type="catalytic activity">
    <reaction evidence="13 15">
        <text>riboflavin + ATP = FMN + ADP + H(+)</text>
        <dbReference type="Rhea" id="RHEA:14357"/>
        <dbReference type="ChEBI" id="CHEBI:15378"/>
        <dbReference type="ChEBI" id="CHEBI:30616"/>
        <dbReference type="ChEBI" id="CHEBI:57986"/>
        <dbReference type="ChEBI" id="CHEBI:58210"/>
        <dbReference type="ChEBI" id="CHEBI:456216"/>
        <dbReference type="EC" id="2.7.1.26"/>
    </reaction>
</comment>
<dbReference type="InterPro" id="IPR023468">
    <property type="entry name" value="Riboflavin_kinase"/>
</dbReference>
<dbReference type="RefSeq" id="WP_377300390.1">
    <property type="nucleotide sequence ID" value="NZ_CP180191.1"/>
</dbReference>
<keyword evidence="11 15" id="KW-0067">ATP-binding</keyword>
<keyword evidence="8 15" id="KW-0547">Nucleotide-binding</keyword>
<reference evidence="18" key="1">
    <citation type="journal article" date="2019" name="Int. J. Syst. Evol. Microbiol.">
        <title>The Global Catalogue of Microorganisms (GCM) 10K type strain sequencing project: providing services to taxonomists for standard genome sequencing and annotation.</title>
        <authorList>
            <consortium name="The Broad Institute Genomics Platform"/>
            <consortium name="The Broad Institute Genome Sequencing Center for Infectious Disease"/>
            <person name="Wu L."/>
            <person name="Ma J."/>
        </authorList>
    </citation>
    <scope>NUCLEOTIDE SEQUENCE [LARGE SCALE GENOMIC DNA]</scope>
    <source>
        <strain evidence="18">KCTC 52168</strain>
    </source>
</reference>
<keyword evidence="5 15" id="KW-0288">FMN</keyword>
<dbReference type="NCBIfam" id="NF004163">
    <property type="entry name" value="PRK05627.1-6"/>
    <property type="match status" value="1"/>
</dbReference>
<evidence type="ECO:0000256" key="8">
    <source>
        <dbReference type="ARBA" id="ARBA00022741"/>
    </source>
</evidence>
<accession>A0ABV7GWR1</accession>
<proteinExistence type="inferred from homology"/>
<evidence type="ECO:0000256" key="7">
    <source>
        <dbReference type="ARBA" id="ARBA00022695"/>
    </source>
</evidence>
<organism evidence="17 18">
    <name type="scientific">Piscinibacterium candidicorallinum</name>
    <dbReference type="NCBI Taxonomy" id="1793872"/>
    <lineage>
        <taxon>Bacteria</taxon>
        <taxon>Pseudomonadati</taxon>
        <taxon>Pseudomonadota</taxon>
        <taxon>Betaproteobacteria</taxon>
        <taxon>Burkholderiales</taxon>
        <taxon>Piscinibacterium</taxon>
    </lineage>
</organism>
<evidence type="ECO:0000256" key="3">
    <source>
        <dbReference type="ARBA" id="ARBA00005201"/>
    </source>
</evidence>
<name>A0ABV7GWR1_9BURK</name>
<dbReference type="Proteomes" id="UP001595556">
    <property type="component" value="Unassembled WGS sequence"/>
</dbReference>
<dbReference type="GO" id="GO:0008531">
    <property type="term" value="F:riboflavin kinase activity"/>
    <property type="evidence" value="ECO:0007669"/>
    <property type="project" value="UniProtKB-EC"/>
</dbReference>
<keyword evidence="7 15" id="KW-0548">Nucleotidyltransferase</keyword>
<dbReference type="PANTHER" id="PTHR22749:SF6">
    <property type="entry name" value="RIBOFLAVIN KINASE"/>
    <property type="match status" value="1"/>
</dbReference>
<keyword evidence="6 15" id="KW-0808">Transferase</keyword>
<dbReference type="EC" id="2.7.7.2" evidence="15"/>
<dbReference type="PIRSF" id="PIRSF004491">
    <property type="entry name" value="FAD_Synth"/>
    <property type="match status" value="1"/>
</dbReference>
<dbReference type="SMART" id="SM00904">
    <property type="entry name" value="Flavokinase"/>
    <property type="match status" value="1"/>
</dbReference>
<evidence type="ECO:0000256" key="9">
    <source>
        <dbReference type="ARBA" id="ARBA00022777"/>
    </source>
</evidence>
<comment type="similarity">
    <text evidence="15">Belongs to the ribF family.</text>
</comment>
<keyword evidence="12" id="KW-0511">Multifunctional enzyme</keyword>
<dbReference type="PANTHER" id="PTHR22749">
    <property type="entry name" value="RIBOFLAVIN KINASE/FMN ADENYLYLTRANSFERASE"/>
    <property type="match status" value="1"/>
</dbReference>
<gene>
    <name evidence="17" type="ORF">ACFOEN_00445</name>
</gene>
<dbReference type="InterPro" id="IPR015865">
    <property type="entry name" value="Riboflavin_kinase_bac/euk"/>
</dbReference>
<comment type="pathway">
    <text evidence="3 15">Cofactor biosynthesis; FMN biosynthesis; FMN from riboflavin (ATP route): step 1/1.</text>
</comment>
<dbReference type="GO" id="GO:0003919">
    <property type="term" value="F:FMN adenylyltransferase activity"/>
    <property type="evidence" value="ECO:0007669"/>
    <property type="project" value="UniProtKB-EC"/>
</dbReference>
<dbReference type="EMBL" id="JBHRTI010000002">
    <property type="protein sequence ID" value="MFC3146103.1"/>
    <property type="molecule type" value="Genomic_DNA"/>
</dbReference>